<dbReference type="EMBL" id="LEKT01000021">
    <property type="protein sequence ID" value="KMO86508.1"/>
    <property type="molecule type" value="Genomic_DNA"/>
</dbReference>
<name>A0A0J6WWE2_9FIRM</name>
<dbReference type="InterPro" id="IPR014729">
    <property type="entry name" value="Rossmann-like_a/b/a_fold"/>
</dbReference>
<gene>
    <name evidence="3" type="ORF">AB840_07705</name>
</gene>
<dbReference type="InterPro" id="IPR005232">
    <property type="entry name" value="LarE"/>
</dbReference>
<dbReference type="Gene3D" id="3.40.50.620">
    <property type="entry name" value="HUPs"/>
    <property type="match status" value="1"/>
</dbReference>
<reference evidence="3 4" key="1">
    <citation type="submission" date="2015-06" db="EMBL/GenBank/DDBJ databases">
        <title>Draft genome sequence of beer spoilage bacterium Megasphaera cerevisiae type strain 20462.</title>
        <authorList>
            <person name="Kutumbaka K."/>
            <person name="Pasmowitz J."/>
            <person name="Mategko J."/>
            <person name="Reyes D."/>
            <person name="Friedrich A."/>
            <person name="Han S."/>
            <person name="Martens-Habbena W."/>
            <person name="Neal-McKinney J."/>
            <person name="Janagama H.K."/>
            <person name="Nadala C."/>
            <person name="Samadpour M."/>
        </authorList>
    </citation>
    <scope>NUCLEOTIDE SEQUENCE [LARGE SCALE GENOMIC DNA]</scope>
    <source>
        <strain evidence="3 4">DSM 20462</strain>
    </source>
</reference>
<dbReference type="GO" id="GO:0006163">
    <property type="term" value="P:purine nucleotide metabolic process"/>
    <property type="evidence" value="ECO:0007669"/>
    <property type="project" value="UniProtKB-ARBA"/>
</dbReference>
<dbReference type="Pfam" id="PF02540">
    <property type="entry name" value="NAD_synthase"/>
    <property type="match status" value="1"/>
</dbReference>
<organism evidence="3 4">
    <name type="scientific">Megasphaera cerevisiae DSM 20462</name>
    <dbReference type="NCBI Taxonomy" id="1122219"/>
    <lineage>
        <taxon>Bacteria</taxon>
        <taxon>Bacillati</taxon>
        <taxon>Bacillota</taxon>
        <taxon>Negativicutes</taxon>
        <taxon>Veillonellales</taxon>
        <taxon>Veillonellaceae</taxon>
        <taxon>Megasphaera</taxon>
    </lineage>
</organism>
<dbReference type="STRING" id="39029.BSR42_00205"/>
<dbReference type="PIRSF" id="PIRSF006661">
    <property type="entry name" value="PP-lp_UCP006661"/>
    <property type="match status" value="1"/>
</dbReference>
<dbReference type="OrthoDB" id="9776919at2"/>
<dbReference type="AlphaFoldDB" id="A0A0J6WWE2"/>
<evidence type="ECO:0000313" key="4">
    <source>
        <dbReference type="Proteomes" id="UP000036503"/>
    </source>
</evidence>
<accession>A0A0J6WWE2</accession>
<dbReference type="CDD" id="cd01990">
    <property type="entry name" value="LarE-like"/>
    <property type="match status" value="1"/>
</dbReference>
<dbReference type="PANTHER" id="PTHR43169">
    <property type="entry name" value="EXSB FAMILY PROTEIN"/>
    <property type="match status" value="1"/>
</dbReference>
<dbReference type="Proteomes" id="UP000036503">
    <property type="component" value="Unassembled WGS sequence"/>
</dbReference>
<dbReference type="InterPro" id="IPR052188">
    <property type="entry name" value="Ni-pincer_cofactor_biosynth"/>
</dbReference>
<dbReference type="RefSeq" id="WP_048514258.1">
    <property type="nucleotide sequence ID" value="NZ_FUXD01000021.1"/>
</dbReference>
<feature type="active site" description="Nucleophile and sulfur donor" evidence="1">
    <location>
        <position position="180"/>
    </location>
</feature>
<protein>
    <submittedName>
        <fullName evidence="3">Potassium ABC transporter ATPase</fullName>
    </submittedName>
</protein>
<dbReference type="NCBIfam" id="TIGR00268">
    <property type="entry name" value="ATP-dependent sacrificial sulfur transferase LarE"/>
    <property type="match status" value="1"/>
</dbReference>
<dbReference type="SUPFAM" id="SSF52402">
    <property type="entry name" value="Adenine nucleotide alpha hydrolases-like"/>
    <property type="match status" value="1"/>
</dbReference>
<dbReference type="GO" id="GO:0016783">
    <property type="term" value="F:sulfurtransferase activity"/>
    <property type="evidence" value="ECO:0007669"/>
    <property type="project" value="InterPro"/>
</dbReference>
<dbReference type="InterPro" id="IPR022310">
    <property type="entry name" value="NAD/GMP_synthase"/>
</dbReference>
<evidence type="ECO:0000259" key="2">
    <source>
        <dbReference type="Pfam" id="PF02540"/>
    </source>
</evidence>
<dbReference type="InParanoid" id="A0A0J6WWE2"/>
<keyword evidence="4" id="KW-1185">Reference proteome</keyword>
<dbReference type="PATRIC" id="fig|1122219.3.peg.1217"/>
<proteinExistence type="predicted"/>
<dbReference type="PANTHER" id="PTHR43169:SF2">
    <property type="entry name" value="NAD_GMP SYNTHASE DOMAIN-CONTAINING PROTEIN"/>
    <property type="match status" value="1"/>
</dbReference>
<sequence>MENKELMGKYEMLRRILREMRRVIIGFSGGVDSTFLTYVAHDVLGKDALAVTAVSPTLPQCEEEEARDMAEQIGIRHMVVHSTEFDNEEFVQNPPNRCYICKKIRFNALVELAAKEKYAWVIDGGNVDDLGDYRPGMQALKELSAHVRSPMIEAGIGKEDIRSLSKMAGLKTWDKQSAACLASRIPYGIALTPQRLGQIDQAEVAIAPYIKGSLRVRYHGDVARIEVALQEMGAVMAHREEIVRALRNCGFPYVTLDLGGYEMGSLNEVIDTSEGNK</sequence>
<evidence type="ECO:0000256" key="1">
    <source>
        <dbReference type="PIRSR" id="PIRSR006661-1"/>
    </source>
</evidence>
<comment type="caution">
    <text evidence="3">The sequence shown here is derived from an EMBL/GenBank/DDBJ whole genome shotgun (WGS) entry which is preliminary data.</text>
</comment>
<evidence type="ECO:0000313" key="3">
    <source>
        <dbReference type="EMBL" id="KMO86508.1"/>
    </source>
</evidence>
<feature type="domain" description="NAD/GMP synthase" evidence="2">
    <location>
        <begin position="20"/>
        <end position="85"/>
    </location>
</feature>